<evidence type="ECO:0000256" key="3">
    <source>
        <dbReference type="ARBA" id="ARBA00022679"/>
    </source>
</evidence>
<dbReference type="PROSITE" id="PS51873">
    <property type="entry name" value="TRIAD"/>
    <property type="match status" value="1"/>
</dbReference>
<dbReference type="GO" id="GO:0016567">
    <property type="term" value="P:protein ubiquitination"/>
    <property type="evidence" value="ECO:0007669"/>
    <property type="project" value="InterPro"/>
</dbReference>
<evidence type="ECO:0000256" key="9">
    <source>
        <dbReference type="PROSITE-ProRule" id="PRU00175"/>
    </source>
</evidence>
<dbReference type="OrthoDB" id="69641at2759"/>
<feature type="non-terminal residue" evidence="12">
    <location>
        <position position="272"/>
    </location>
</feature>
<feature type="domain" description="RING-type" evidence="10">
    <location>
        <begin position="29"/>
        <end position="77"/>
    </location>
</feature>
<dbReference type="Proteomes" id="UP000288716">
    <property type="component" value="Unassembled WGS sequence"/>
</dbReference>
<reference evidence="12 13" key="1">
    <citation type="journal article" date="2018" name="Gigascience">
        <title>Genomes of trombidid mites reveal novel predicted allergens and laterally-transferred genes associated with secondary metabolism.</title>
        <authorList>
            <person name="Dong X."/>
            <person name="Chaisiri K."/>
            <person name="Xia D."/>
            <person name="Armstrong S.D."/>
            <person name="Fang Y."/>
            <person name="Donnelly M.J."/>
            <person name="Kadowaki T."/>
            <person name="McGarry J.W."/>
            <person name="Darby A.C."/>
            <person name="Makepeace B.L."/>
        </authorList>
    </citation>
    <scope>NUCLEOTIDE SEQUENCE [LARGE SCALE GENOMIC DNA]</scope>
    <source>
        <strain evidence="12">UoL-UT</strain>
    </source>
</reference>
<dbReference type="PANTHER" id="PTHR11685">
    <property type="entry name" value="RBR FAMILY RING FINGER AND IBR DOMAIN-CONTAINING"/>
    <property type="match status" value="1"/>
</dbReference>
<organism evidence="12 13">
    <name type="scientific">Leptotrombidium deliense</name>
    <dbReference type="NCBI Taxonomy" id="299467"/>
    <lineage>
        <taxon>Eukaryota</taxon>
        <taxon>Metazoa</taxon>
        <taxon>Ecdysozoa</taxon>
        <taxon>Arthropoda</taxon>
        <taxon>Chelicerata</taxon>
        <taxon>Arachnida</taxon>
        <taxon>Acari</taxon>
        <taxon>Acariformes</taxon>
        <taxon>Trombidiformes</taxon>
        <taxon>Prostigmata</taxon>
        <taxon>Anystina</taxon>
        <taxon>Parasitengona</taxon>
        <taxon>Trombiculoidea</taxon>
        <taxon>Trombiculidae</taxon>
        <taxon>Leptotrombidium</taxon>
    </lineage>
</organism>
<dbReference type="Gene3D" id="3.30.40.10">
    <property type="entry name" value="Zinc/RING finger domain, C3HC4 (zinc finger)"/>
    <property type="match status" value="1"/>
</dbReference>
<dbReference type="Pfam" id="PF01485">
    <property type="entry name" value="IBR"/>
    <property type="match status" value="1"/>
</dbReference>
<keyword evidence="5" id="KW-0677">Repeat</keyword>
<sequence length="272" mass="31343">MGDVFDSLKENLIDDLLKNGVIKTKSSVCNICLTESLSGDCVQLQCKHIFCKDCFENFLNHKITMNEVSLIRCPISEDCHSEILYDFIIRNISSKELLEKYDKKLLENCLHTENDIIQCPKVECNKVVMLTDESPTLGFCETCNFVFCTNCREDYHGITPCDQFESDAQKKELTKCYMNADELVKSSLEKRYTKKKLQESVDQYMNELCIKENCKPCPSCRVNIEKNGGCNQMLCTKCNRHFCWLCNSILEKTDADAHTHFNRGNCVLFNYA</sequence>
<protein>
    <recommendedName>
        <fullName evidence="2">RBR-type E3 ubiquitin transferase</fullName>
        <ecNumber evidence="2">2.3.2.31</ecNumber>
    </recommendedName>
</protein>
<keyword evidence="4" id="KW-0479">Metal-binding</keyword>
<evidence type="ECO:0000256" key="7">
    <source>
        <dbReference type="ARBA" id="ARBA00022786"/>
    </source>
</evidence>
<dbReference type="EMBL" id="NCKV01005607">
    <property type="protein sequence ID" value="RWS23955.1"/>
    <property type="molecule type" value="Genomic_DNA"/>
</dbReference>
<keyword evidence="6 9" id="KW-0863">Zinc-finger</keyword>
<evidence type="ECO:0000256" key="1">
    <source>
        <dbReference type="ARBA" id="ARBA00001798"/>
    </source>
</evidence>
<keyword evidence="13" id="KW-1185">Reference proteome</keyword>
<feature type="domain" description="RING-type" evidence="11">
    <location>
        <begin position="25"/>
        <end position="264"/>
    </location>
</feature>
<comment type="catalytic activity">
    <reaction evidence="1">
        <text>[E2 ubiquitin-conjugating enzyme]-S-ubiquitinyl-L-cysteine + [acceptor protein]-L-lysine = [E2 ubiquitin-conjugating enzyme]-L-cysteine + [acceptor protein]-N(6)-ubiquitinyl-L-lysine.</text>
        <dbReference type="EC" id="2.3.2.31"/>
    </reaction>
</comment>
<evidence type="ECO:0000313" key="13">
    <source>
        <dbReference type="Proteomes" id="UP000288716"/>
    </source>
</evidence>
<dbReference type="Gene3D" id="1.20.120.1750">
    <property type="match status" value="1"/>
</dbReference>
<dbReference type="SMART" id="SM00647">
    <property type="entry name" value="IBR"/>
    <property type="match status" value="2"/>
</dbReference>
<dbReference type="VEuPathDB" id="VectorBase:LDEU008086"/>
<accession>A0A443S971</accession>
<evidence type="ECO:0000256" key="2">
    <source>
        <dbReference type="ARBA" id="ARBA00012251"/>
    </source>
</evidence>
<dbReference type="SMART" id="SM00184">
    <property type="entry name" value="RING"/>
    <property type="match status" value="1"/>
</dbReference>
<evidence type="ECO:0000256" key="5">
    <source>
        <dbReference type="ARBA" id="ARBA00022737"/>
    </source>
</evidence>
<dbReference type="InterPro" id="IPR002867">
    <property type="entry name" value="IBR_dom"/>
</dbReference>
<evidence type="ECO:0000256" key="4">
    <source>
        <dbReference type="ARBA" id="ARBA00022723"/>
    </source>
</evidence>
<dbReference type="Pfam" id="PF13639">
    <property type="entry name" value="zf-RING_2"/>
    <property type="match status" value="1"/>
</dbReference>
<dbReference type="SUPFAM" id="SSF57850">
    <property type="entry name" value="RING/U-box"/>
    <property type="match status" value="3"/>
</dbReference>
<evidence type="ECO:0000313" key="12">
    <source>
        <dbReference type="EMBL" id="RWS23955.1"/>
    </source>
</evidence>
<dbReference type="AlphaFoldDB" id="A0A443S971"/>
<dbReference type="InterPro" id="IPR031127">
    <property type="entry name" value="E3_UB_ligase_RBR"/>
</dbReference>
<dbReference type="GO" id="GO:0008270">
    <property type="term" value="F:zinc ion binding"/>
    <property type="evidence" value="ECO:0007669"/>
    <property type="project" value="UniProtKB-KW"/>
</dbReference>
<comment type="caution">
    <text evidence="12">The sequence shown here is derived from an EMBL/GenBank/DDBJ whole genome shotgun (WGS) entry which is preliminary data.</text>
</comment>
<dbReference type="GO" id="GO:0061630">
    <property type="term" value="F:ubiquitin protein ligase activity"/>
    <property type="evidence" value="ECO:0007669"/>
    <property type="project" value="UniProtKB-EC"/>
</dbReference>
<proteinExistence type="predicted"/>
<dbReference type="Pfam" id="PF22191">
    <property type="entry name" value="IBR_1"/>
    <property type="match status" value="1"/>
</dbReference>
<dbReference type="CDD" id="cd20341">
    <property type="entry name" value="BRcat_RBR_RNF14"/>
    <property type="match status" value="1"/>
</dbReference>
<evidence type="ECO:0000259" key="11">
    <source>
        <dbReference type="PROSITE" id="PS51873"/>
    </source>
</evidence>
<dbReference type="Gene3D" id="2.20.25.20">
    <property type="match status" value="1"/>
</dbReference>
<keyword evidence="8" id="KW-0862">Zinc</keyword>
<dbReference type="EC" id="2.3.2.31" evidence="2"/>
<evidence type="ECO:0000256" key="8">
    <source>
        <dbReference type="ARBA" id="ARBA00022833"/>
    </source>
</evidence>
<dbReference type="InterPro" id="IPR044066">
    <property type="entry name" value="TRIAD_supradom"/>
</dbReference>
<keyword evidence="3" id="KW-0808">Transferase</keyword>
<gene>
    <name evidence="12" type="ORF">B4U80_09709</name>
</gene>
<dbReference type="InterPro" id="IPR001841">
    <property type="entry name" value="Znf_RING"/>
</dbReference>
<keyword evidence="7" id="KW-0833">Ubl conjugation pathway</keyword>
<evidence type="ECO:0000256" key="6">
    <source>
        <dbReference type="ARBA" id="ARBA00022771"/>
    </source>
</evidence>
<dbReference type="PROSITE" id="PS50089">
    <property type="entry name" value="ZF_RING_2"/>
    <property type="match status" value="1"/>
</dbReference>
<dbReference type="InterPro" id="IPR013083">
    <property type="entry name" value="Znf_RING/FYVE/PHD"/>
</dbReference>
<evidence type="ECO:0000259" key="10">
    <source>
        <dbReference type="PROSITE" id="PS50089"/>
    </source>
</evidence>
<name>A0A443S971_9ACAR</name>